<evidence type="ECO:0000256" key="4">
    <source>
        <dbReference type="ARBA" id="ARBA00009716"/>
    </source>
</evidence>
<dbReference type="PANTHER" id="PTHR11938:SF133">
    <property type="entry name" value="GLUTAMATE SYNTHASE (NADH)"/>
    <property type="match status" value="1"/>
</dbReference>
<dbReference type="GO" id="GO:0019676">
    <property type="term" value="P:ammonia assimilation cycle"/>
    <property type="evidence" value="ECO:0007669"/>
    <property type="project" value="TreeGrafter"/>
</dbReference>
<dbReference type="Pfam" id="PF04898">
    <property type="entry name" value="Glu_syn_central"/>
    <property type="match status" value="1"/>
</dbReference>
<dbReference type="SUPFAM" id="SSF56235">
    <property type="entry name" value="N-terminal nucleophile aminohydrolases (Ntn hydrolases)"/>
    <property type="match status" value="1"/>
</dbReference>
<keyword evidence="15" id="KW-0003">3Fe-4S</keyword>
<dbReference type="Pfam" id="PF01493">
    <property type="entry name" value="GXGXG"/>
    <property type="match status" value="1"/>
</dbReference>
<evidence type="ECO:0000256" key="7">
    <source>
        <dbReference type="ARBA" id="ARBA00022643"/>
    </source>
</evidence>
<gene>
    <name evidence="19" type="primary">gltB</name>
    <name evidence="19" type="ORF">EGH21_02020</name>
</gene>
<keyword evidence="9" id="KW-0274">FAD</keyword>
<evidence type="ECO:0000313" key="19">
    <source>
        <dbReference type="EMBL" id="MBX0321800.1"/>
    </source>
</evidence>
<dbReference type="InterPro" id="IPR002489">
    <property type="entry name" value="Glu_synth_asu_C"/>
</dbReference>
<sequence>MVERHDSDQSASEAGLVDPTDARSNCGVGVVMDLDGGSDHGTVSDGLDLLENLEHRGTTGAEQNTGDGAGIMLQIPHEFFAEELDADLPAPGEYAVGTLFLPKDDDEAAESLQDLVETELAGEGLDVLDWRTVPTDNGDLGATALESEPEIVQFVATSAEGKTGEELDNQLYVARRSLENTVESEQPPGHERFYVVSLATDVVVYKGLLTAEQLPAYYPDLSDERLESTFAMVHARFSTNTLGAWHLAHPYRRIIHNGEFNTIQGNINWMRARETDIQSDRFGDDVETIKPIIDDPTQSDTASVDNALELLLQGGRDLPHALRMLIPEAWRGEMNNVSGDRRDFYDYHASLVEPWDGPALVAATDGDRIGAVLDRNGLRPCRYDVLQDNTLVMSSEAGALDHDASEIAERGRLQPGQCFLADPEEGRVIPDEEVFENIADDKYGEWVAEEQVDIDDVADRSDNTPRHEVSGLRSHQAMYGYTYDEVDHLIEPMAEKGKDPVGSMGDDTPLSVLSQFNRPLFTYFKQLFAQVTNPPLDYIREELVTSLESRLGFQRNLLDETQAHARQLVLDSPILTDAETAAIKDIDENDMSTKVVDITYEKGTDLREAIEDVRAEADAAAKEHDIIVLSDKAAGEDRVPIPSLLAVGGIHHHLVRNGLRNHVGLVLESGDPRAVHHFATLIGYGAGAVNPYLAYETIEDLVAGPDGADLSDAIDAYITAVEDGLLKTMAKMGISTVESYQGAQIFEAVGLSSDFIAEYFEGTTCRTEGIGIEEIEDDLLQRHDVAWSEEEPEMPRQGEYEFRSNGIHHQWNPNTVGKIQQAVRMGDYDTYKEFAELVNDQNEQLQTLRGLLELDSDRESIPVEDVEPVEDIVQRFETAAMSLGSLSPEMHENNAIAMNRLGANANTGEGGEPPERFHTEKECTTKQVASGRFGVTSEYLAAADELQIKMAQGSKPGEGGHLPGKKVNEMIAHVRYATPGVGLISPPPLHDIYSIEDLKQLIHDLKASNPEADINVKLVAEDGIGTIAAGVAKANADVVHISGHDGGTGASPKTSIKNAGLPWELGVAEANQMLRATGLRSRIKITTDGGMKTGRDVAVAALLGAEGYTFGTASMVTSGCVMARQCHENTCPVGIATQNENLRSRFPGEPQHVINYMTFVAQELREIMAELGFETVDEMIGRAGVLEQRDDVTQPKAKKLDLSSVIAEPADNDGRYKQREQDHEVDEQLDWDLLDAAEPAIENGEPVAIDTSIDNVNRAVGATLSNRICRAHGGDGLPDDTIRVDFDGTAGQSFGAFLAQGVTMELTGTANDYVGKGLSGGKLVVNTPEDAPYEASDNIVIGNVALYGATQGEVYINGMAGERFGVRNSGIKGVVEGVGDHGCEYMTGGAIVVLGDTGKNFAAGMSGGVAYVYDPDGSFAEQANTGMVSIRETLEAKDRQMITRLVENHAAYTDSDRANELLEDWDAELENFTMVMPDAYAEVISDRERDDVRNEPPAAASAVAEASEADFAASSDD</sequence>
<dbReference type="InterPro" id="IPR036485">
    <property type="entry name" value="Glu_synth_asu_C_sf"/>
</dbReference>
<comment type="cofactor">
    <cofactor evidence="1">
        <name>FMN</name>
        <dbReference type="ChEBI" id="CHEBI:58210"/>
    </cofactor>
</comment>
<dbReference type="CDD" id="cd00713">
    <property type="entry name" value="GltS"/>
    <property type="match status" value="1"/>
</dbReference>
<dbReference type="PANTHER" id="PTHR11938">
    <property type="entry name" value="FAD NADPH DEHYDROGENASE/OXIDOREDUCTASE"/>
    <property type="match status" value="1"/>
</dbReference>
<keyword evidence="10" id="KW-0315">Glutamine amidotransferase</keyword>
<comment type="cofactor">
    <cofactor evidence="3">
        <name>FAD</name>
        <dbReference type="ChEBI" id="CHEBI:57692"/>
    </cofactor>
</comment>
<dbReference type="SUPFAM" id="SSF51395">
    <property type="entry name" value="FMN-linked oxidoreductases"/>
    <property type="match status" value="1"/>
</dbReference>
<dbReference type="InterPro" id="IPR006982">
    <property type="entry name" value="Glu_synth_centr_N"/>
</dbReference>
<dbReference type="InterPro" id="IPR017932">
    <property type="entry name" value="GATase_2_dom"/>
</dbReference>
<keyword evidence="6" id="KW-0285">Flavoprotein</keyword>
<evidence type="ECO:0000256" key="16">
    <source>
        <dbReference type="ARBA" id="ARBA00029440"/>
    </source>
</evidence>
<keyword evidence="7" id="KW-0288">FMN</keyword>
<dbReference type="InterPro" id="IPR050711">
    <property type="entry name" value="ET-N_metabolism_enzyme"/>
</dbReference>
<feature type="region of interest" description="Disordered" evidence="17">
    <location>
        <begin position="1486"/>
        <end position="1517"/>
    </location>
</feature>
<dbReference type="Pfam" id="PF00310">
    <property type="entry name" value="GATase_2"/>
    <property type="match status" value="1"/>
</dbReference>
<dbReference type="GO" id="GO:0046872">
    <property type="term" value="F:metal ion binding"/>
    <property type="evidence" value="ECO:0007669"/>
    <property type="project" value="UniProtKB-KW"/>
</dbReference>
<comment type="similarity">
    <text evidence="4">Belongs to the glutamate synthase family.</text>
</comment>
<comment type="caution">
    <text evidence="19">The sequence shown here is derived from an EMBL/GenBank/DDBJ whole genome shotgun (WGS) entry which is preliminary data.</text>
</comment>
<protein>
    <submittedName>
        <fullName evidence="19">Glutamate synthase large subunit</fullName>
        <ecNumber evidence="19">1.4.1.13</ecNumber>
    </submittedName>
</protein>
<evidence type="ECO:0000259" key="18">
    <source>
        <dbReference type="PROSITE" id="PS51278"/>
    </source>
</evidence>
<name>A0AAW4PML1_9EURY</name>
<evidence type="ECO:0000256" key="1">
    <source>
        <dbReference type="ARBA" id="ARBA00001917"/>
    </source>
</evidence>
<evidence type="ECO:0000313" key="20">
    <source>
        <dbReference type="Proteomes" id="UP001430377"/>
    </source>
</evidence>
<keyword evidence="5" id="KW-0028">Amino-acid biosynthesis</keyword>
<dbReference type="FunFam" id="3.20.20.70:FF:000031">
    <property type="entry name" value="Glutamate synthase 1 [NADH]"/>
    <property type="match status" value="1"/>
</dbReference>
<dbReference type="CDD" id="cd00982">
    <property type="entry name" value="gltB_C"/>
    <property type="match status" value="1"/>
</dbReference>
<keyword evidence="12" id="KW-0408">Iron</keyword>
<reference evidence="19 20" key="1">
    <citation type="submission" date="2021-06" db="EMBL/GenBank/DDBJ databases">
        <title>Halomicroarcula sp. a new haloarchaeum isolated from saline soil.</title>
        <authorList>
            <person name="Duran-Viseras A."/>
            <person name="Sanchez-Porro C."/>
            <person name="Ventosa A."/>
        </authorList>
    </citation>
    <scope>NUCLEOTIDE SEQUENCE [LARGE SCALE GENOMIC DNA]</scope>
    <source>
        <strain evidence="19 20">F13</strain>
    </source>
</reference>
<evidence type="ECO:0000256" key="9">
    <source>
        <dbReference type="ARBA" id="ARBA00022827"/>
    </source>
</evidence>
<evidence type="ECO:0000256" key="12">
    <source>
        <dbReference type="ARBA" id="ARBA00023004"/>
    </source>
</evidence>
<dbReference type="FunFam" id="2.160.20.60:FF:000001">
    <property type="entry name" value="Glutamate synthase, large subunit"/>
    <property type="match status" value="1"/>
</dbReference>
<keyword evidence="8" id="KW-0479">Metal-binding</keyword>
<evidence type="ECO:0000256" key="8">
    <source>
        <dbReference type="ARBA" id="ARBA00022723"/>
    </source>
</evidence>
<dbReference type="NCBIfam" id="NF008730">
    <property type="entry name" value="PRK11750.1"/>
    <property type="match status" value="1"/>
</dbReference>
<keyword evidence="13" id="KW-0411">Iron-sulfur</keyword>
<evidence type="ECO:0000256" key="15">
    <source>
        <dbReference type="ARBA" id="ARBA00023291"/>
    </source>
</evidence>
<dbReference type="EC" id="1.4.1.13" evidence="19"/>
<keyword evidence="11 19" id="KW-0560">Oxidoreductase</keyword>
<dbReference type="Pfam" id="PF01645">
    <property type="entry name" value="Glu_synthase"/>
    <property type="match status" value="1"/>
</dbReference>
<feature type="region of interest" description="Disordered" evidence="17">
    <location>
        <begin position="1"/>
        <end position="22"/>
    </location>
</feature>
<dbReference type="Gene3D" id="2.160.20.60">
    <property type="entry name" value="Glutamate synthase, alpha subunit, C-terminal domain"/>
    <property type="match status" value="1"/>
</dbReference>
<evidence type="ECO:0000256" key="17">
    <source>
        <dbReference type="SAM" id="MobiDB-lite"/>
    </source>
</evidence>
<dbReference type="GO" id="GO:0006537">
    <property type="term" value="P:glutamate biosynthetic process"/>
    <property type="evidence" value="ECO:0007669"/>
    <property type="project" value="UniProtKB-KW"/>
</dbReference>
<feature type="domain" description="Glutamine amidotransferase type-2" evidence="18">
    <location>
        <begin position="26"/>
        <end position="424"/>
    </location>
</feature>
<dbReference type="CDD" id="cd02808">
    <property type="entry name" value="GltS_FMN"/>
    <property type="match status" value="1"/>
</dbReference>
<dbReference type="PROSITE" id="PS51278">
    <property type="entry name" value="GATASE_TYPE_2"/>
    <property type="match status" value="1"/>
</dbReference>
<dbReference type="FunFam" id="3.60.20.10:FF:000001">
    <property type="entry name" value="Glutamate synthase, large subunit"/>
    <property type="match status" value="1"/>
</dbReference>
<dbReference type="InterPro" id="IPR013785">
    <property type="entry name" value="Aldolase_TIM"/>
</dbReference>
<dbReference type="Gene3D" id="3.20.20.70">
    <property type="entry name" value="Aldolase class I"/>
    <property type="match status" value="2"/>
</dbReference>
<proteinExistence type="inferred from homology"/>
<evidence type="ECO:0000256" key="13">
    <source>
        <dbReference type="ARBA" id="ARBA00023014"/>
    </source>
</evidence>
<dbReference type="Gene3D" id="3.60.20.10">
    <property type="entry name" value="Glutamine Phosphoribosylpyrophosphate, subunit 1, domain 1"/>
    <property type="match status" value="1"/>
</dbReference>
<evidence type="ECO:0000256" key="6">
    <source>
        <dbReference type="ARBA" id="ARBA00022630"/>
    </source>
</evidence>
<comment type="cofactor">
    <cofactor evidence="2">
        <name>[3Fe-4S] cluster</name>
        <dbReference type="ChEBI" id="CHEBI:21137"/>
    </cofactor>
</comment>
<dbReference type="InterPro" id="IPR029055">
    <property type="entry name" value="Ntn_hydrolases_N"/>
</dbReference>
<evidence type="ECO:0000256" key="5">
    <source>
        <dbReference type="ARBA" id="ARBA00022605"/>
    </source>
</evidence>
<dbReference type="GO" id="GO:0051538">
    <property type="term" value="F:3 iron, 4 sulfur cluster binding"/>
    <property type="evidence" value="ECO:0007669"/>
    <property type="project" value="UniProtKB-KW"/>
</dbReference>
<feature type="compositionally biased region" description="Low complexity" evidence="17">
    <location>
        <begin position="1498"/>
        <end position="1517"/>
    </location>
</feature>
<keyword evidence="14" id="KW-0314">Glutamate biosynthesis</keyword>
<evidence type="ECO:0000256" key="3">
    <source>
        <dbReference type="ARBA" id="ARBA00001974"/>
    </source>
</evidence>
<evidence type="ECO:0000256" key="14">
    <source>
        <dbReference type="ARBA" id="ARBA00023164"/>
    </source>
</evidence>
<organism evidence="19 20">
    <name type="scientific">Haloarcula rubra</name>
    <dbReference type="NCBI Taxonomy" id="2487747"/>
    <lineage>
        <taxon>Archaea</taxon>
        <taxon>Methanobacteriati</taxon>
        <taxon>Methanobacteriota</taxon>
        <taxon>Stenosarchaea group</taxon>
        <taxon>Halobacteria</taxon>
        <taxon>Halobacteriales</taxon>
        <taxon>Haloarculaceae</taxon>
        <taxon>Haloarcula</taxon>
    </lineage>
</organism>
<evidence type="ECO:0000256" key="11">
    <source>
        <dbReference type="ARBA" id="ARBA00023002"/>
    </source>
</evidence>
<evidence type="ECO:0000256" key="10">
    <source>
        <dbReference type="ARBA" id="ARBA00022962"/>
    </source>
</evidence>
<accession>A0AAW4PML1</accession>
<dbReference type="Proteomes" id="UP001430377">
    <property type="component" value="Unassembled WGS sequence"/>
</dbReference>
<dbReference type="EMBL" id="RKLR01000001">
    <property type="protein sequence ID" value="MBX0321800.1"/>
    <property type="molecule type" value="Genomic_DNA"/>
</dbReference>
<comment type="pathway">
    <text evidence="16">Amino-acid biosynthesis.</text>
</comment>
<dbReference type="SUPFAM" id="SSF69336">
    <property type="entry name" value="Alpha subunit of glutamate synthase, C-terminal domain"/>
    <property type="match status" value="1"/>
</dbReference>
<evidence type="ECO:0000256" key="2">
    <source>
        <dbReference type="ARBA" id="ARBA00001927"/>
    </source>
</evidence>
<keyword evidence="20" id="KW-1185">Reference proteome</keyword>
<dbReference type="GO" id="GO:0004355">
    <property type="term" value="F:glutamate synthase (NADPH) activity"/>
    <property type="evidence" value="ECO:0007669"/>
    <property type="project" value="UniProtKB-EC"/>
</dbReference>
<dbReference type="InterPro" id="IPR002932">
    <property type="entry name" value="Glu_synthdom"/>
</dbReference>